<dbReference type="Gene3D" id="3.40.50.2300">
    <property type="match status" value="2"/>
</dbReference>
<keyword evidence="5" id="KW-0238">DNA-binding</keyword>
<keyword evidence="3" id="KW-0732">Signal</keyword>
<dbReference type="Gene3D" id="1.10.260.40">
    <property type="entry name" value="lambda repressor-like DNA-binding domains"/>
    <property type="match status" value="1"/>
</dbReference>
<dbReference type="Pfam" id="PF00356">
    <property type="entry name" value="LacI"/>
    <property type="match status" value="1"/>
</dbReference>
<dbReference type="SUPFAM" id="SSF47413">
    <property type="entry name" value="lambda repressor-like DNA-binding domains"/>
    <property type="match status" value="1"/>
</dbReference>
<name>A0ABS8YVF8_9RHOB</name>
<evidence type="ECO:0000256" key="2">
    <source>
        <dbReference type="ARBA" id="ARBA00007639"/>
    </source>
</evidence>
<keyword evidence="6" id="KW-1185">Reference proteome</keyword>
<feature type="domain" description="HTH lacI-type" evidence="4">
    <location>
        <begin position="9"/>
        <end position="48"/>
    </location>
</feature>
<evidence type="ECO:0000313" key="5">
    <source>
        <dbReference type="EMBL" id="MCE5973080.1"/>
    </source>
</evidence>
<evidence type="ECO:0000256" key="3">
    <source>
        <dbReference type="ARBA" id="ARBA00022729"/>
    </source>
</evidence>
<comment type="subcellular location">
    <subcellularLocation>
        <location evidence="1">Cell envelope</location>
    </subcellularLocation>
</comment>
<protein>
    <submittedName>
        <fullName evidence="5">LacI family DNA-binding transcriptional regulator</fullName>
    </submittedName>
</protein>
<dbReference type="InterPro" id="IPR025997">
    <property type="entry name" value="SBP_2_dom"/>
</dbReference>
<dbReference type="RefSeq" id="WP_233676074.1">
    <property type="nucleotide sequence ID" value="NZ_JAJUOS010000003.1"/>
</dbReference>
<evidence type="ECO:0000259" key="4">
    <source>
        <dbReference type="PROSITE" id="PS50932"/>
    </source>
</evidence>
<dbReference type="Proteomes" id="UP001521181">
    <property type="component" value="Unassembled WGS sequence"/>
</dbReference>
<dbReference type="EMBL" id="JAJUOS010000003">
    <property type="protein sequence ID" value="MCE5973080.1"/>
    <property type="molecule type" value="Genomic_DNA"/>
</dbReference>
<accession>A0ABS8YVF8</accession>
<reference evidence="5 6" key="1">
    <citation type="submission" date="2021-12" db="EMBL/GenBank/DDBJ databases">
        <title>Sinirhodobacter sp. WL0062 is a bacterium isolated from seawater.</title>
        <authorList>
            <person name="Wang L."/>
            <person name="He W."/>
            <person name="Zhang D.-F."/>
        </authorList>
    </citation>
    <scope>NUCLEOTIDE SEQUENCE [LARGE SCALE GENOMIC DNA]</scope>
    <source>
        <strain evidence="5 6">WL0062</strain>
    </source>
</reference>
<dbReference type="PROSITE" id="PS00356">
    <property type="entry name" value="HTH_LACI_1"/>
    <property type="match status" value="1"/>
</dbReference>
<dbReference type="SUPFAM" id="SSF53822">
    <property type="entry name" value="Periplasmic binding protein-like I"/>
    <property type="match status" value="1"/>
</dbReference>
<dbReference type="InterPro" id="IPR010982">
    <property type="entry name" value="Lambda_DNA-bd_dom_sf"/>
</dbReference>
<comment type="similarity">
    <text evidence="2">Belongs to the bacterial solute-binding protein 2 family.</text>
</comment>
<evidence type="ECO:0000313" key="6">
    <source>
        <dbReference type="Proteomes" id="UP001521181"/>
    </source>
</evidence>
<dbReference type="InterPro" id="IPR028082">
    <property type="entry name" value="Peripla_BP_I"/>
</dbReference>
<gene>
    <name evidence="5" type="ORF">LZA78_06265</name>
</gene>
<dbReference type="GO" id="GO:0003677">
    <property type="term" value="F:DNA binding"/>
    <property type="evidence" value="ECO:0007669"/>
    <property type="project" value="UniProtKB-KW"/>
</dbReference>
<dbReference type="SMART" id="SM00354">
    <property type="entry name" value="HTH_LACI"/>
    <property type="match status" value="1"/>
</dbReference>
<dbReference type="CDD" id="cd06307">
    <property type="entry name" value="PBP1_sugar_binding"/>
    <property type="match status" value="1"/>
</dbReference>
<dbReference type="CDD" id="cd01392">
    <property type="entry name" value="HTH_LacI"/>
    <property type="match status" value="1"/>
</dbReference>
<dbReference type="Pfam" id="PF13407">
    <property type="entry name" value="Peripla_BP_4"/>
    <property type="match status" value="1"/>
</dbReference>
<proteinExistence type="inferred from homology"/>
<evidence type="ECO:0000256" key="1">
    <source>
        <dbReference type="ARBA" id="ARBA00004196"/>
    </source>
</evidence>
<dbReference type="PROSITE" id="PS50932">
    <property type="entry name" value="HTH_LACI_2"/>
    <property type="match status" value="1"/>
</dbReference>
<dbReference type="PANTHER" id="PTHR46847:SF1">
    <property type="entry name" value="D-ALLOSE-BINDING PERIPLASMIC PROTEIN-RELATED"/>
    <property type="match status" value="1"/>
</dbReference>
<dbReference type="InterPro" id="IPR000843">
    <property type="entry name" value="HTH_LacI"/>
</dbReference>
<comment type="caution">
    <text evidence="5">The sequence shown here is derived from an EMBL/GenBank/DDBJ whole genome shotgun (WGS) entry which is preliminary data.</text>
</comment>
<dbReference type="PANTHER" id="PTHR46847">
    <property type="entry name" value="D-ALLOSE-BINDING PERIPLASMIC PROTEIN-RELATED"/>
    <property type="match status" value="1"/>
</dbReference>
<sequence length="346" mass="37366">MTEHQNYKPRIADIALQAGVGTATVDRVLNNRPGVKEKTVQKVMAAARFLEQSGGRPRVIAPTAAGLNLRAFLGGAPGFANEILGRALRESARMHGVPLALDFVKRTDPMALAAQLRGCLEDGTSGVIVQAVEHPFVRDAIAELITRGLHVTSVLTQMPGLDGLGYIGLDNRAAGRLAGQILGLLCGGKGEIAVFHSDAIYRSHEEREAGLRSVLREDFPDIRIVETISTDDNPNECFRRAQQVLSKHPDLTGLVNLAAGNRGIERALLDSGRATELTFVAFNLTPLSRKALVERTMDAVIHQDMTRIAEEAVTAQIAAHQGKVLPGKMIPTELILRENLKDASNF</sequence>
<organism evidence="5 6">
    <name type="scientific">Rhodobacter flavimaris</name>
    <dbReference type="NCBI Taxonomy" id="2907145"/>
    <lineage>
        <taxon>Bacteria</taxon>
        <taxon>Pseudomonadati</taxon>
        <taxon>Pseudomonadota</taxon>
        <taxon>Alphaproteobacteria</taxon>
        <taxon>Rhodobacterales</taxon>
        <taxon>Rhodobacter group</taxon>
        <taxon>Rhodobacter</taxon>
    </lineage>
</organism>